<accession>A0ACB9JGM9</accession>
<protein>
    <submittedName>
        <fullName evidence="1">Uncharacterized protein</fullName>
    </submittedName>
</protein>
<evidence type="ECO:0000313" key="2">
    <source>
        <dbReference type="Proteomes" id="UP001056120"/>
    </source>
</evidence>
<dbReference type="Proteomes" id="UP001056120">
    <property type="component" value="Linkage Group LG04"/>
</dbReference>
<keyword evidence="2" id="KW-1185">Reference proteome</keyword>
<evidence type="ECO:0000313" key="1">
    <source>
        <dbReference type="EMBL" id="KAI3819287.1"/>
    </source>
</evidence>
<dbReference type="EMBL" id="CM042021">
    <property type="protein sequence ID" value="KAI3819287.1"/>
    <property type="molecule type" value="Genomic_DNA"/>
</dbReference>
<comment type="caution">
    <text evidence="1">The sequence shown here is derived from an EMBL/GenBank/DDBJ whole genome shotgun (WGS) entry which is preliminary data.</text>
</comment>
<organism evidence="1 2">
    <name type="scientific">Smallanthus sonchifolius</name>
    <dbReference type="NCBI Taxonomy" id="185202"/>
    <lineage>
        <taxon>Eukaryota</taxon>
        <taxon>Viridiplantae</taxon>
        <taxon>Streptophyta</taxon>
        <taxon>Embryophyta</taxon>
        <taxon>Tracheophyta</taxon>
        <taxon>Spermatophyta</taxon>
        <taxon>Magnoliopsida</taxon>
        <taxon>eudicotyledons</taxon>
        <taxon>Gunneridae</taxon>
        <taxon>Pentapetalae</taxon>
        <taxon>asterids</taxon>
        <taxon>campanulids</taxon>
        <taxon>Asterales</taxon>
        <taxon>Asteraceae</taxon>
        <taxon>Asteroideae</taxon>
        <taxon>Heliantheae alliance</taxon>
        <taxon>Millerieae</taxon>
        <taxon>Smallanthus</taxon>
    </lineage>
</organism>
<name>A0ACB9JGM9_9ASTR</name>
<proteinExistence type="predicted"/>
<sequence>MEWDWKMKTWTTDVTPFLLFESSADSDDVITDVRQEHEKEQEAMDDDAESCCYDHSFQVNVKTHVNHHQDHGDDDNGHDHAHNYHCYDDDVDDDDDDDKNWGDSKMIGHEKRCHEVCVDSSNLDDRNFWETCLAS</sequence>
<reference evidence="2" key="1">
    <citation type="journal article" date="2022" name="Mol. Ecol. Resour.">
        <title>The genomes of chicory, endive, great burdock and yacon provide insights into Asteraceae palaeo-polyploidization history and plant inulin production.</title>
        <authorList>
            <person name="Fan W."/>
            <person name="Wang S."/>
            <person name="Wang H."/>
            <person name="Wang A."/>
            <person name="Jiang F."/>
            <person name="Liu H."/>
            <person name="Zhao H."/>
            <person name="Xu D."/>
            <person name="Zhang Y."/>
        </authorList>
    </citation>
    <scope>NUCLEOTIDE SEQUENCE [LARGE SCALE GENOMIC DNA]</scope>
    <source>
        <strain evidence="2">cv. Yunnan</strain>
    </source>
</reference>
<reference evidence="1 2" key="2">
    <citation type="journal article" date="2022" name="Mol. Ecol. Resour.">
        <title>The genomes of chicory, endive, great burdock and yacon provide insights into Asteraceae paleo-polyploidization history and plant inulin production.</title>
        <authorList>
            <person name="Fan W."/>
            <person name="Wang S."/>
            <person name="Wang H."/>
            <person name="Wang A."/>
            <person name="Jiang F."/>
            <person name="Liu H."/>
            <person name="Zhao H."/>
            <person name="Xu D."/>
            <person name="Zhang Y."/>
        </authorList>
    </citation>
    <scope>NUCLEOTIDE SEQUENCE [LARGE SCALE GENOMIC DNA]</scope>
    <source>
        <strain evidence="2">cv. Yunnan</strain>
        <tissue evidence="1">Leaves</tissue>
    </source>
</reference>
<gene>
    <name evidence="1" type="ORF">L1987_13113</name>
</gene>